<dbReference type="Proteomes" id="UP001152484">
    <property type="component" value="Unassembled WGS sequence"/>
</dbReference>
<reference evidence="2" key="1">
    <citation type="submission" date="2022-07" db="EMBL/GenBank/DDBJ databases">
        <authorList>
            <person name="Macas J."/>
            <person name="Novak P."/>
            <person name="Neumann P."/>
        </authorList>
    </citation>
    <scope>NUCLEOTIDE SEQUENCE</scope>
</reference>
<evidence type="ECO:0000313" key="3">
    <source>
        <dbReference type="Proteomes" id="UP001152484"/>
    </source>
</evidence>
<accession>A0A9P1EDV4</accession>
<dbReference type="OrthoDB" id="1750606at2759"/>
<feature type="domain" description="DUF4283" evidence="1">
    <location>
        <begin position="43"/>
        <end position="119"/>
    </location>
</feature>
<name>A0A9P1EDV4_CUSEU</name>
<dbReference type="Pfam" id="PF14111">
    <property type="entry name" value="DUF4283"/>
    <property type="match status" value="1"/>
</dbReference>
<dbReference type="InterPro" id="IPR025558">
    <property type="entry name" value="DUF4283"/>
</dbReference>
<sequence length="132" mass="15486">MDAQKGLADRYGRLQLEEKDGDEVDMLLPDFNENEDWEGGMSEWSLVGMVLSDKAIKFLLFRDTMASIWSPSRGISSKDISDKMYLFSFYHEIDMRRVLEYGLWLYDQNLIVIHELTPNDLPLQVTLYFSEF</sequence>
<evidence type="ECO:0000259" key="1">
    <source>
        <dbReference type="Pfam" id="PF14111"/>
    </source>
</evidence>
<organism evidence="2 3">
    <name type="scientific">Cuscuta europaea</name>
    <name type="common">European dodder</name>
    <dbReference type="NCBI Taxonomy" id="41803"/>
    <lineage>
        <taxon>Eukaryota</taxon>
        <taxon>Viridiplantae</taxon>
        <taxon>Streptophyta</taxon>
        <taxon>Embryophyta</taxon>
        <taxon>Tracheophyta</taxon>
        <taxon>Spermatophyta</taxon>
        <taxon>Magnoliopsida</taxon>
        <taxon>eudicotyledons</taxon>
        <taxon>Gunneridae</taxon>
        <taxon>Pentapetalae</taxon>
        <taxon>asterids</taxon>
        <taxon>lamiids</taxon>
        <taxon>Solanales</taxon>
        <taxon>Convolvulaceae</taxon>
        <taxon>Cuscuteae</taxon>
        <taxon>Cuscuta</taxon>
        <taxon>Cuscuta subgen. Cuscuta</taxon>
    </lineage>
</organism>
<gene>
    <name evidence="2" type="ORF">CEURO_LOCUS14467</name>
</gene>
<comment type="caution">
    <text evidence="2">The sequence shown here is derived from an EMBL/GenBank/DDBJ whole genome shotgun (WGS) entry which is preliminary data.</text>
</comment>
<proteinExistence type="predicted"/>
<dbReference type="AlphaFoldDB" id="A0A9P1EDV4"/>
<keyword evidence="3" id="KW-1185">Reference proteome</keyword>
<evidence type="ECO:0000313" key="2">
    <source>
        <dbReference type="EMBL" id="CAH9099410.1"/>
    </source>
</evidence>
<protein>
    <recommendedName>
        <fullName evidence="1">DUF4283 domain-containing protein</fullName>
    </recommendedName>
</protein>
<dbReference type="EMBL" id="CAMAPE010000038">
    <property type="protein sequence ID" value="CAH9099410.1"/>
    <property type="molecule type" value="Genomic_DNA"/>
</dbReference>